<dbReference type="PANTHER" id="PTHR43135:SF3">
    <property type="entry name" value="ALPHA-D-RIBOSE 1-METHYLPHOSPHONATE 5-TRIPHOSPHATE DIPHOSPHATASE"/>
    <property type="match status" value="1"/>
</dbReference>
<name>A0ABV6BA11_9GAMM</name>
<gene>
    <name evidence="2" type="ORF">ACFFJP_01250</name>
</gene>
<sequence>MSMNKMVLSKNNWLSLAAAATLGAFFLLLPEPQSLTNSFVLGPVQLFDGETQLPQPQYIEVRQGLIHSISAERPNSDAPFIDSKNPDGSPQWLMPGLIDAHVHSWGNAQQQQLSFGVTSAIDLFSAAAQLPQLKTSRDDLSQAQQSDLWSAGTLVTAPKGHGTEYGMQIPVLQAPDDAEAFVAARKAEGSDFIKIVYQSERAIYKSMPSISQQSLQAVIAAAHRQHLKAVVHIAEQVSAIDAVKAGADGLVHSFFDSRISATLLAELKQRDVFVIPTMTVYEAAVRGSSAQQILLQYPDLPLSQAAKAALAGAKNPRIPAHLYQNLIDNSRAMHQAGIRLLAGTDAPNAGTYHGLSMVLEVALLQEAGLTFFDALHAATAAPAKAFNLPQRGRIAVGYRADFLLLPALSQATDLLQAKVYKNGWAVKLSKSPPQRAAVSAGALADFRHSVTPQQGAMFVASSDQMMQGQSSASASLQSQGSPATIKVQGEIDTTAPYPWAGVAWMASPDYLQGLDFSGISHLQFQLRGSAGQYRLLAFSEGNQRPAEFSFTATATLQQIEVPLQQLKGLDPSRITMLLWTVNTGNANQTFEFELTAPVLLANP</sequence>
<evidence type="ECO:0000259" key="1">
    <source>
        <dbReference type="Pfam" id="PF01979"/>
    </source>
</evidence>
<dbReference type="Gene3D" id="3.30.110.90">
    <property type="entry name" value="Amidohydrolase"/>
    <property type="match status" value="1"/>
</dbReference>
<dbReference type="Gene3D" id="3.40.50.10910">
    <property type="entry name" value="Amidohydrolase"/>
    <property type="match status" value="1"/>
</dbReference>
<protein>
    <submittedName>
        <fullName evidence="2">Amidohydrolase family protein</fullName>
    </submittedName>
</protein>
<feature type="domain" description="Amidohydrolase-related" evidence="1">
    <location>
        <begin position="93"/>
        <end position="405"/>
    </location>
</feature>
<proteinExistence type="predicted"/>
<evidence type="ECO:0000313" key="3">
    <source>
        <dbReference type="Proteomes" id="UP001589813"/>
    </source>
</evidence>
<dbReference type="Proteomes" id="UP001589813">
    <property type="component" value="Unassembled WGS sequence"/>
</dbReference>
<dbReference type="Gene3D" id="2.30.40.10">
    <property type="entry name" value="Urease, subunit C, domain 1"/>
    <property type="match status" value="1"/>
</dbReference>
<accession>A0ABV6BA11</accession>
<dbReference type="InterPro" id="IPR011059">
    <property type="entry name" value="Metal-dep_hydrolase_composite"/>
</dbReference>
<dbReference type="SUPFAM" id="SSF51556">
    <property type="entry name" value="Metallo-dependent hydrolases"/>
    <property type="match status" value="1"/>
</dbReference>
<dbReference type="SUPFAM" id="SSF51338">
    <property type="entry name" value="Composite domain of metallo-dependent hydrolases"/>
    <property type="match status" value="1"/>
</dbReference>
<organism evidence="2 3">
    <name type="scientific">Rheinheimera tilapiae</name>
    <dbReference type="NCBI Taxonomy" id="875043"/>
    <lineage>
        <taxon>Bacteria</taxon>
        <taxon>Pseudomonadati</taxon>
        <taxon>Pseudomonadota</taxon>
        <taxon>Gammaproteobacteria</taxon>
        <taxon>Chromatiales</taxon>
        <taxon>Chromatiaceae</taxon>
        <taxon>Rheinheimera</taxon>
    </lineage>
</organism>
<dbReference type="Gene3D" id="1.20.58.520">
    <property type="entry name" value="Amidohydrolase"/>
    <property type="match status" value="1"/>
</dbReference>
<dbReference type="RefSeq" id="WP_377239611.1">
    <property type="nucleotide sequence ID" value="NZ_JBHLXP010000001.1"/>
</dbReference>
<dbReference type="InterPro" id="IPR006680">
    <property type="entry name" value="Amidohydro-rel"/>
</dbReference>
<keyword evidence="3" id="KW-1185">Reference proteome</keyword>
<dbReference type="InterPro" id="IPR051781">
    <property type="entry name" value="Metallo-dep_Hydrolase"/>
</dbReference>
<dbReference type="InterPro" id="IPR008979">
    <property type="entry name" value="Galactose-bd-like_sf"/>
</dbReference>
<evidence type="ECO:0000313" key="2">
    <source>
        <dbReference type="EMBL" id="MFC0046912.1"/>
    </source>
</evidence>
<comment type="caution">
    <text evidence="2">The sequence shown here is derived from an EMBL/GenBank/DDBJ whole genome shotgun (WGS) entry which is preliminary data.</text>
</comment>
<reference evidence="2 3" key="1">
    <citation type="submission" date="2024-09" db="EMBL/GenBank/DDBJ databases">
        <authorList>
            <person name="Sun Q."/>
            <person name="Mori K."/>
        </authorList>
    </citation>
    <scope>NUCLEOTIDE SEQUENCE [LARGE SCALE GENOMIC DNA]</scope>
    <source>
        <strain evidence="2 3">KCTC 23315</strain>
    </source>
</reference>
<dbReference type="Pfam" id="PF01979">
    <property type="entry name" value="Amidohydro_1"/>
    <property type="match status" value="1"/>
</dbReference>
<dbReference type="PANTHER" id="PTHR43135">
    <property type="entry name" value="ALPHA-D-RIBOSE 1-METHYLPHOSPHONATE 5-TRIPHOSPHATE DIPHOSPHATASE"/>
    <property type="match status" value="1"/>
</dbReference>
<dbReference type="SUPFAM" id="SSF49785">
    <property type="entry name" value="Galactose-binding domain-like"/>
    <property type="match status" value="1"/>
</dbReference>
<dbReference type="InterPro" id="IPR032466">
    <property type="entry name" value="Metal_Hydrolase"/>
</dbReference>
<dbReference type="EMBL" id="JBHLXP010000001">
    <property type="protein sequence ID" value="MFC0046912.1"/>
    <property type="molecule type" value="Genomic_DNA"/>
</dbReference>